<dbReference type="Pfam" id="PF07486">
    <property type="entry name" value="Hydrolase_2"/>
    <property type="match status" value="1"/>
</dbReference>
<dbReference type="InterPro" id="IPR011105">
    <property type="entry name" value="Cell_wall_hydrolase_SleB"/>
</dbReference>
<protein>
    <submittedName>
        <fullName evidence="2">Cell wall hydrolase</fullName>
    </submittedName>
</protein>
<dbReference type="EMBL" id="CP080776">
    <property type="protein sequence ID" value="UWP96955.1"/>
    <property type="molecule type" value="Genomic_DNA"/>
</dbReference>
<organism evidence="2 3">
    <name type="scientific">Aliiroseovarius crassostreae</name>
    <dbReference type="NCBI Taxonomy" id="154981"/>
    <lineage>
        <taxon>Bacteria</taxon>
        <taxon>Pseudomonadati</taxon>
        <taxon>Pseudomonadota</taxon>
        <taxon>Alphaproteobacteria</taxon>
        <taxon>Rhodobacterales</taxon>
        <taxon>Paracoccaceae</taxon>
        <taxon>Aliiroseovarius</taxon>
    </lineage>
</organism>
<dbReference type="Gene3D" id="1.10.10.2520">
    <property type="entry name" value="Cell wall hydrolase SleB, domain 1"/>
    <property type="match status" value="1"/>
</dbReference>
<proteinExistence type="predicted"/>
<evidence type="ECO:0000313" key="2">
    <source>
        <dbReference type="EMBL" id="UWP96955.1"/>
    </source>
</evidence>
<gene>
    <name evidence="2" type="ORF">K3X48_10260</name>
</gene>
<sequence>MADADGAGRETGAASGDENPMVLLFTKLFQKERAGLEAMPEDQIEKLASLDADPSASGAANRYTRKWLAAQPKARGGDQWQCLTEALYFEARGESLKGQFAVAEVILNRVDHARFPNSICGVVNQGTGRKYQCQFTYTCDGRAEVIHEPKAYENVGKVAKAMIDGAPRSLTKGATHYHTTAVNPKWAKRFERTANIGVHRFYKMPVRVSSN</sequence>
<feature type="domain" description="Cell wall hydrolase SleB" evidence="1">
    <location>
        <begin position="93"/>
        <end position="202"/>
    </location>
</feature>
<keyword evidence="2" id="KW-0378">Hydrolase</keyword>
<evidence type="ECO:0000313" key="3">
    <source>
        <dbReference type="Proteomes" id="UP001057991"/>
    </source>
</evidence>
<accession>A0A9Q9HHC9</accession>
<dbReference type="AlphaFoldDB" id="A0A9Q9HHC9"/>
<dbReference type="GO" id="GO:0016787">
    <property type="term" value="F:hydrolase activity"/>
    <property type="evidence" value="ECO:0007669"/>
    <property type="project" value="UniProtKB-KW"/>
</dbReference>
<name>A0A9Q9HHC9_9RHOB</name>
<dbReference type="Proteomes" id="UP001057991">
    <property type="component" value="Chromosome"/>
</dbReference>
<dbReference type="InterPro" id="IPR042047">
    <property type="entry name" value="SleB_dom1"/>
</dbReference>
<reference evidence="2" key="1">
    <citation type="submission" date="2021-08" db="EMBL/GenBank/DDBJ databases">
        <authorList>
            <person name="Nwanade C."/>
            <person name="Wang M."/>
            <person name="Masoudi A."/>
            <person name="Yu Z."/>
            <person name="Liu J."/>
        </authorList>
    </citation>
    <scope>NUCLEOTIDE SEQUENCE</scope>
    <source>
        <strain evidence="2">S056</strain>
    </source>
</reference>
<evidence type="ECO:0000259" key="1">
    <source>
        <dbReference type="Pfam" id="PF07486"/>
    </source>
</evidence>